<dbReference type="InterPro" id="IPR045339">
    <property type="entry name" value="DUF6534"/>
</dbReference>
<accession>A0A0H2RDG9</accession>
<dbReference type="InParanoid" id="A0A0H2RDG9"/>
<keyword evidence="4" id="KW-1185">Reference proteome</keyword>
<evidence type="ECO:0000313" key="4">
    <source>
        <dbReference type="Proteomes" id="UP000053477"/>
    </source>
</evidence>
<keyword evidence="1" id="KW-1133">Transmembrane helix</keyword>
<dbReference type="PANTHER" id="PTHR40465:SF1">
    <property type="entry name" value="DUF6534 DOMAIN-CONTAINING PROTEIN"/>
    <property type="match status" value="1"/>
</dbReference>
<organism evidence="3 4">
    <name type="scientific">Schizopora paradoxa</name>
    <dbReference type="NCBI Taxonomy" id="27342"/>
    <lineage>
        <taxon>Eukaryota</taxon>
        <taxon>Fungi</taxon>
        <taxon>Dikarya</taxon>
        <taxon>Basidiomycota</taxon>
        <taxon>Agaricomycotina</taxon>
        <taxon>Agaricomycetes</taxon>
        <taxon>Hymenochaetales</taxon>
        <taxon>Schizoporaceae</taxon>
        <taxon>Schizopora</taxon>
    </lineage>
</organism>
<feature type="transmembrane region" description="Helical" evidence="1">
    <location>
        <begin position="14"/>
        <end position="39"/>
    </location>
</feature>
<feature type="transmembrane region" description="Helical" evidence="1">
    <location>
        <begin position="162"/>
        <end position="185"/>
    </location>
</feature>
<dbReference type="AlphaFoldDB" id="A0A0H2RDG9"/>
<dbReference type="Proteomes" id="UP000053477">
    <property type="component" value="Unassembled WGS sequence"/>
</dbReference>
<protein>
    <recommendedName>
        <fullName evidence="2">DUF6534 domain-containing protein</fullName>
    </recommendedName>
</protein>
<feature type="transmembrane region" description="Helical" evidence="1">
    <location>
        <begin position="122"/>
        <end position="142"/>
    </location>
</feature>
<feature type="domain" description="DUF6534" evidence="2">
    <location>
        <begin position="171"/>
        <end position="255"/>
    </location>
</feature>
<gene>
    <name evidence="3" type="ORF">SCHPADRAFT_642532</name>
</gene>
<feature type="transmembrane region" description="Helical" evidence="1">
    <location>
        <begin position="197"/>
        <end position="214"/>
    </location>
</feature>
<dbReference type="STRING" id="27342.A0A0H2RDG9"/>
<name>A0A0H2RDG9_9AGAM</name>
<keyword evidence="1" id="KW-0812">Transmembrane</keyword>
<evidence type="ECO:0000259" key="2">
    <source>
        <dbReference type="Pfam" id="PF20152"/>
    </source>
</evidence>
<evidence type="ECO:0000256" key="1">
    <source>
        <dbReference type="SAM" id="Phobius"/>
    </source>
</evidence>
<keyword evidence="1" id="KW-0472">Membrane</keyword>
<proteinExistence type="predicted"/>
<reference evidence="3 4" key="1">
    <citation type="submission" date="2015-04" db="EMBL/GenBank/DDBJ databases">
        <title>Complete genome sequence of Schizopora paradoxa KUC8140, a cosmopolitan wood degrader in East Asia.</title>
        <authorList>
            <consortium name="DOE Joint Genome Institute"/>
            <person name="Min B."/>
            <person name="Park H."/>
            <person name="Jang Y."/>
            <person name="Kim J.-J."/>
            <person name="Kim K.H."/>
            <person name="Pangilinan J."/>
            <person name="Lipzen A."/>
            <person name="Riley R."/>
            <person name="Grigoriev I.V."/>
            <person name="Spatafora J.W."/>
            <person name="Choi I.-G."/>
        </authorList>
    </citation>
    <scope>NUCLEOTIDE SEQUENCE [LARGE SCALE GENOMIC DNA]</scope>
    <source>
        <strain evidence="3 4">KUC8140</strain>
    </source>
</reference>
<sequence>MSSSPGLVKFDNTLGAILVGSFMSAFLYGLTCLQTFIYFQRYPRDRPSAKLLVSFLWAIDTLDAILTSHVCYTYLVTNFANPLAILIPTWSIKLHVLVTSISDFTVRCMFARRIYNLSHGNILLTGVIIAISLVDLSVGTMITVKAFKITTYAGLESVSTLFYLNFASNLSADLYVAAILCYYLWRSRTGFGKTDSIIVTLILYTVNTGLLTALDASAGLITYAAMPNNLIFIAFYLNLSKLFVNSYLASLNAREALIGRMKSDGMVSIHMSRISTSMPKFRNRRGTGAELSQSQLTDSRLTSSDGTEVKIQTPVDSIPDALPYTSKYHEGSTISFVGEGYAI</sequence>
<evidence type="ECO:0000313" key="3">
    <source>
        <dbReference type="EMBL" id="KLO07558.1"/>
    </source>
</evidence>
<dbReference type="OrthoDB" id="3214861at2759"/>
<dbReference type="Pfam" id="PF20152">
    <property type="entry name" value="DUF6534"/>
    <property type="match status" value="1"/>
</dbReference>
<dbReference type="PANTHER" id="PTHR40465">
    <property type="entry name" value="CHROMOSOME 1, WHOLE GENOME SHOTGUN SEQUENCE"/>
    <property type="match status" value="1"/>
</dbReference>
<dbReference type="EMBL" id="KQ086132">
    <property type="protein sequence ID" value="KLO07558.1"/>
    <property type="molecule type" value="Genomic_DNA"/>
</dbReference>